<dbReference type="Gene3D" id="4.10.95.10">
    <property type="entry name" value="Cytochrome c oxidase, subunit VIa"/>
    <property type="match status" value="1"/>
</dbReference>
<accession>A0A9V1FNU2</accession>
<evidence type="ECO:0000313" key="1">
    <source>
        <dbReference type="Proteomes" id="UP001165780"/>
    </source>
</evidence>
<reference evidence="2" key="1">
    <citation type="submission" date="2025-08" db="UniProtKB">
        <authorList>
            <consortium name="RefSeq"/>
        </authorList>
    </citation>
    <scope>IDENTIFICATION</scope>
    <source>
        <tissue evidence="2">Whole blood</tissue>
    </source>
</reference>
<dbReference type="GeneID" id="109267662"/>
<organism evidence="1 2">
    <name type="scientific">Panthera pardus</name>
    <name type="common">Leopard</name>
    <name type="synonym">Felis pardus</name>
    <dbReference type="NCBI Taxonomy" id="9691"/>
    <lineage>
        <taxon>Eukaryota</taxon>
        <taxon>Metazoa</taxon>
        <taxon>Chordata</taxon>
        <taxon>Craniata</taxon>
        <taxon>Vertebrata</taxon>
        <taxon>Euteleostomi</taxon>
        <taxon>Mammalia</taxon>
        <taxon>Eutheria</taxon>
        <taxon>Laurasiatheria</taxon>
        <taxon>Carnivora</taxon>
        <taxon>Feliformia</taxon>
        <taxon>Felidae</taxon>
        <taxon>Pantherinae</taxon>
        <taxon>Panthera</taxon>
    </lineage>
</organism>
<dbReference type="InterPro" id="IPR036418">
    <property type="entry name" value="Cyt_c_oxidase_su6a_sf"/>
</dbReference>
<name>A0A9V1FNU2_PANPR</name>
<proteinExistence type="predicted"/>
<evidence type="ECO:0000313" key="2">
    <source>
        <dbReference type="RefSeq" id="XP_019306179.1"/>
    </source>
</evidence>
<gene>
    <name evidence="2" type="primary">LOC109267662</name>
</gene>
<dbReference type="SUPFAM" id="SSF81411">
    <property type="entry name" value="Mitochondrial cytochrome c oxidase subunit VIa"/>
    <property type="match status" value="1"/>
</dbReference>
<keyword evidence="1" id="KW-1185">Reference proteome</keyword>
<dbReference type="Proteomes" id="UP001165780">
    <property type="component" value="Unplaced"/>
</dbReference>
<protein>
    <submittedName>
        <fullName evidence="2">Cytochrome c oxidase subunit 6A1, mitochondrial-like</fullName>
    </submittedName>
</protein>
<dbReference type="KEGG" id="ppad:109267662"/>
<dbReference type="RefSeq" id="XP_019306179.1">
    <property type="nucleotide sequence ID" value="XM_019450634.1"/>
</dbReference>
<sequence>MEVAAEYQISGLLCGFQSQLGPPIHKKGPHLLHQAPWSWSQYANCFPEVTPGRAQEPVFSTYPHLCIRSKLFLWKDGYHALFGSLHAKTLSTHDDMSKENLDPGPLL</sequence>
<dbReference type="AlphaFoldDB" id="A0A9V1FNU2"/>